<accession>W5NLG7</accession>
<dbReference type="Bgee" id="ENSLOCG00000017371">
    <property type="expression patterns" value="Expressed in pharyngeal gill and 8 other cell types or tissues"/>
</dbReference>
<organism evidence="15 16">
    <name type="scientific">Lepisosteus oculatus</name>
    <name type="common">Spotted gar</name>
    <dbReference type="NCBI Taxonomy" id="7918"/>
    <lineage>
        <taxon>Eukaryota</taxon>
        <taxon>Metazoa</taxon>
        <taxon>Chordata</taxon>
        <taxon>Craniata</taxon>
        <taxon>Vertebrata</taxon>
        <taxon>Euteleostomi</taxon>
        <taxon>Actinopterygii</taxon>
        <taxon>Neopterygii</taxon>
        <taxon>Holostei</taxon>
        <taxon>Semionotiformes</taxon>
        <taxon>Lepisosteidae</taxon>
        <taxon>Lepisosteus</taxon>
    </lineage>
</organism>
<evidence type="ECO:0000256" key="7">
    <source>
        <dbReference type="ARBA" id="ARBA00022968"/>
    </source>
</evidence>
<protein>
    <recommendedName>
        <fullName evidence="14">Hexosyltransferase</fullName>
        <ecNumber evidence="14">2.4.1.-</ecNumber>
    </recommendedName>
</protein>
<dbReference type="STRING" id="7918.ENSLOCP00000021476"/>
<dbReference type="OMA" id="NTYSCKA"/>
<dbReference type="AlphaFoldDB" id="W5NLG7"/>
<dbReference type="GO" id="GO:0047256">
    <property type="term" value="F:lactosylceramide 1,3-N-acetyl-beta-D-glucosaminyltransferase activity"/>
    <property type="evidence" value="ECO:0007669"/>
    <property type="project" value="UniProtKB-EC"/>
</dbReference>
<proteinExistence type="inferred from homology"/>
<dbReference type="PANTHER" id="PTHR11214">
    <property type="entry name" value="BETA-1,3-N-ACETYLGLUCOSAMINYLTRANSFERASE"/>
    <property type="match status" value="1"/>
</dbReference>
<evidence type="ECO:0000256" key="2">
    <source>
        <dbReference type="ARBA" id="ARBA00004922"/>
    </source>
</evidence>
<evidence type="ECO:0000256" key="10">
    <source>
        <dbReference type="ARBA" id="ARBA00023136"/>
    </source>
</evidence>
<evidence type="ECO:0000256" key="3">
    <source>
        <dbReference type="ARBA" id="ARBA00008661"/>
    </source>
</evidence>
<keyword evidence="9 14" id="KW-0333">Golgi apparatus</keyword>
<dbReference type="EC" id="2.4.1.-" evidence="14"/>
<dbReference type="GO" id="GO:0030148">
    <property type="term" value="P:sphingolipid biosynthetic process"/>
    <property type="evidence" value="ECO:0007669"/>
    <property type="project" value="UniProtKB-ARBA"/>
</dbReference>
<evidence type="ECO:0000313" key="16">
    <source>
        <dbReference type="Proteomes" id="UP000018468"/>
    </source>
</evidence>
<keyword evidence="5" id="KW-0808">Transferase</keyword>
<dbReference type="GO" id="GO:0016757">
    <property type="term" value="F:glycosyltransferase activity"/>
    <property type="evidence" value="ECO:0000318"/>
    <property type="project" value="GO_Central"/>
</dbReference>
<dbReference type="HOGENOM" id="CLU_036849_2_4_1"/>
<dbReference type="FunFam" id="3.90.550.50:FF:000019">
    <property type="entry name" value="Hexosyltransferase"/>
    <property type="match status" value="1"/>
</dbReference>
<reference evidence="16" key="1">
    <citation type="submission" date="2011-12" db="EMBL/GenBank/DDBJ databases">
        <title>The Draft Genome of Lepisosteus oculatus.</title>
        <authorList>
            <consortium name="The Broad Institute Genome Assembly &amp; Analysis Group"/>
            <consortium name="Computational R&amp;D Group"/>
            <consortium name="and Sequencing Platform"/>
            <person name="Di Palma F."/>
            <person name="Alfoldi J."/>
            <person name="Johnson J."/>
            <person name="Berlin A."/>
            <person name="Gnerre S."/>
            <person name="Jaffe D."/>
            <person name="MacCallum I."/>
            <person name="Young S."/>
            <person name="Walker B.J."/>
            <person name="Lander E.S."/>
            <person name="Lindblad-Toh K."/>
        </authorList>
    </citation>
    <scope>NUCLEOTIDE SEQUENCE [LARGE SCALE GENOMIC DNA]</scope>
</reference>
<dbReference type="FunCoup" id="W5NLG7">
    <property type="interactions" value="19"/>
</dbReference>
<keyword evidence="16" id="KW-1185">Reference proteome</keyword>
<dbReference type="GO" id="GO:0000139">
    <property type="term" value="C:Golgi membrane"/>
    <property type="evidence" value="ECO:0000318"/>
    <property type="project" value="GO_Central"/>
</dbReference>
<evidence type="ECO:0000256" key="8">
    <source>
        <dbReference type="ARBA" id="ARBA00022989"/>
    </source>
</evidence>
<evidence type="ECO:0000256" key="5">
    <source>
        <dbReference type="ARBA" id="ARBA00022679"/>
    </source>
</evidence>
<evidence type="ECO:0000256" key="14">
    <source>
        <dbReference type="RuleBase" id="RU363063"/>
    </source>
</evidence>
<keyword evidence="6" id="KW-0812">Transmembrane</keyword>
<comment type="similarity">
    <text evidence="3 14">Belongs to the glycosyltransferase 31 family.</text>
</comment>
<comment type="catalytic activity">
    <reaction evidence="13">
        <text>a beta-D-Gal-(1-&gt;4)-beta-D-Glc-(1&lt;-&gt;1)-Cer(d18:1(4E)) + UDP-N-acetyl-alpha-D-glucosamine = a beta-D-GlcNAc-(1-&gt;3)-beta-D-Gal-(1-&gt;4)-beta-D-Glc-(1&lt;-&gt;1)-Cer(d18:1(4E)) + UDP + H(+)</text>
        <dbReference type="Rhea" id="RHEA:13905"/>
        <dbReference type="ChEBI" id="CHEBI:15378"/>
        <dbReference type="ChEBI" id="CHEBI:17103"/>
        <dbReference type="ChEBI" id="CHEBI:17950"/>
        <dbReference type="ChEBI" id="CHEBI:57705"/>
        <dbReference type="ChEBI" id="CHEBI:58223"/>
        <dbReference type="EC" id="2.4.1.206"/>
    </reaction>
    <physiologicalReaction direction="left-to-right" evidence="13">
        <dbReference type="Rhea" id="RHEA:13906"/>
    </physiologicalReaction>
</comment>
<sequence>CRMFLNFRKVRKWKCMQLMTTCFIVSIVTICWEHLDHKVVSHMKSYSYRYLVNSYNFVNKSMVISLEEAESLHNYPYLINHEGKCQKQNVLLLLFVKSPPENVNRRRSIRSTWGNETYIQAQLRATVKVVFVLGVHRNPLQRERFQKELLEEDSTHGDLVQQGFVDAFHNLTIKLILQFKWAHSFCGHARFVMSADDDIFVHMPNLVGYLREMEHRGVQGFWIGRVHRGAPPIRRKDSKYYVPYEMYQWSSYPDYTAGAGYVVSGDVAEKIYQASRTLNATLYIDDVFMGICAVKMGVAAQEHVFFSGEGKAPYHKCIFDKMMTSHGHVEDIHYLWKEATNLEVKHTSSGIIGKLYCTAVKLYLLCKPYHFNTYPCKAAFS</sequence>
<dbReference type="PANTHER" id="PTHR11214:SF21">
    <property type="entry name" value="LACTOSYLCERAMIDE 1,3-N-ACETYL-BETA-D-GLUCOSAMINYLTRANSFERASE"/>
    <property type="match status" value="1"/>
</dbReference>
<evidence type="ECO:0000256" key="12">
    <source>
        <dbReference type="ARBA" id="ARBA00048750"/>
    </source>
</evidence>
<dbReference type="EMBL" id="AHAT01022379">
    <property type="status" value="NOT_ANNOTATED_CDS"/>
    <property type="molecule type" value="Genomic_DNA"/>
</dbReference>
<keyword evidence="11" id="KW-0325">Glycoprotein</keyword>
<dbReference type="Gene3D" id="3.90.550.50">
    <property type="match status" value="1"/>
</dbReference>
<evidence type="ECO:0000256" key="4">
    <source>
        <dbReference type="ARBA" id="ARBA00022676"/>
    </source>
</evidence>
<evidence type="ECO:0000256" key="13">
    <source>
        <dbReference type="ARBA" id="ARBA00049239"/>
    </source>
</evidence>
<dbReference type="eggNOG" id="KOG2287">
    <property type="taxonomic scope" value="Eukaryota"/>
</dbReference>
<dbReference type="Ensembl" id="ENSLOCT00000021513.1">
    <property type="protein sequence ID" value="ENSLOCP00000021476.1"/>
    <property type="gene ID" value="ENSLOCG00000017371.1"/>
</dbReference>
<dbReference type="InterPro" id="IPR002659">
    <property type="entry name" value="Glyco_trans_31"/>
</dbReference>
<keyword evidence="10" id="KW-0472">Membrane</keyword>
<keyword evidence="7" id="KW-0735">Signal-anchor</keyword>
<evidence type="ECO:0000256" key="1">
    <source>
        <dbReference type="ARBA" id="ARBA00004323"/>
    </source>
</evidence>
<dbReference type="Proteomes" id="UP000018468">
    <property type="component" value="Linkage group LG14"/>
</dbReference>
<keyword evidence="8" id="KW-1133">Transmembrane helix</keyword>
<evidence type="ECO:0000256" key="9">
    <source>
        <dbReference type="ARBA" id="ARBA00023034"/>
    </source>
</evidence>
<comment type="subcellular location">
    <subcellularLocation>
        <location evidence="1 14">Golgi apparatus membrane</location>
        <topology evidence="1 14">Single-pass type II membrane protein</topology>
    </subcellularLocation>
</comment>
<name>W5NLG7_LEPOC</name>
<dbReference type="GO" id="GO:0006493">
    <property type="term" value="P:protein O-linked glycosylation"/>
    <property type="evidence" value="ECO:0000318"/>
    <property type="project" value="GO_Central"/>
</dbReference>
<evidence type="ECO:0000256" key="6">
    <source>
        <dbReference type="ARBA" id="ARBA00022692"/>
    </source>
</evidence>
<reference evidence="15" key="2">
    <citation type="submission" date="2025-08" db="UniProtKB">
        <authorList>
            <consortium name="Ensembl"/>
        </authorList>
    </citation>
    <scope>IDENTIFICATION</scope>
</reference>
<dbReference type="GeneTree" id="ENSGT00940000159676"/>
<keyword evidence="4 14" id="KW-0328">Glycosyltransferase</keyword>
<reference evidence="15" key="3">
    <citation type="submission" date="2025-09" db="UniProtKB">
        <authorList>
            <consortium name="Ensembl"/>
        </authorList>
    </citation>
    <scope>IDENTIFICATION</scope>
</reference>
<dbReference type="Pfam" id="PF01762">
    <property type="entry name" value="Galactosyl_T"/>
    <property type="match status" value="1"/>
</dbReference>
<dbReference type="InParanoid" id="W5NLG7"/>
<evidence type="ECO:0000256" key="11">
    <source>
        <dbReference type="ARBA" id="ARBA00023180"/>
    </source>
</evidence>
<evidence type="ECO:0000313" key="15">
    <source>
        <dbReference type="Ensembl" id="ENSLOCP00000021476.1"/>
    </source>
</evidence>
<comment type="catalytic activity">
    <reaction evidence="12">
        <text>a neolactoside nLc4Cer(d18:1(4E)) + UDP-N-acetyl-alpha-D-glucosamine = a neolactoside IV(3)-beta-GlcNAc-nLc4Cer(d18:1(4E)) + UDP + H(+)</text>
        <dbReference type="Rhea" id="RHEA:23004"/>
        <dbReference type="ChEBI" id="CHEBI:15378"/>
        <dbReference type="ChEBI" id="CHEBI:17006"/>
        <dbReference type="ChEBI" id="CHEBI:57705"/>
        <dbReference type="ChEBI" id="CHEBI:58223"/>
        <dbReference type="ChEBI" id="CHEBI:142448"/>
    </reaction>
    <physiologicalReaction direction="left-to-right" evidence="12">
        <dbReference type="Rhea" id="RHEA:23005"/>
    </physiologicalReaction>
</comment>
<comment type="pathway">
    <text evidence="2">Protein modification; protein glycosylation.</text>
</comment>